<dbReference type="PANTHER" id="PTHR43668:SF2">
    <property type="entry name" value="ALLANTOINASE"/>
    <property type="match status" value="1"/>
</dbReference>
<dbReference type="Pfam" id="PF01979">
    <property type="entry name" value="Amidohydro_1"/>
    <property type="match status" value="1"/>
</dbReference>
<dbReference type="RefSeq" id="WP_143721602.1">
    <property type="nucleotide sequence ID" value="NZ_VKDB01000021.1"/>
</dbReference>
<accession>A0A553UND9</accession>
<dbReference type="InterPro" id="IPR032466">
    <property type="entry name" value="Metal_Hydrolase"/>
</dbReference>
<dbReference type="InterPro" id="IPR050138">
    <property type="entry name" value="DHOase/Allantoinase_Hydrolase"/>
</dbReference>
<dbReference type="Proteomes" id="UP000316092">
    <property type="component" value="Unassembled WGS sequence"/>
</dbReference>
<evidence type="ECO:0000259" key="1">
    <source>
        <dbReference type="Pfam" id="PF01979"/>
    </source>
</evidence>
<proteinExistence type="predicted"/>
<dbReference type="SUPFAM" id="SSF51338">
    <property type="entry name" value="Composite domain of metallo-dependent hydrolases"/>
    <property type="match status" value="1"/>
</dbReference>
<dbReference type="SUPFAM" id="SSF51556">
    <property type="entry name" value="Metallo-dependent hydrolases"/>
    <property type="match status" value="1"/>
</dbReference>
<sequence>MFDVLIRGATVMTPAGEAQLDVALTKDKIVALLAPHSEAQAAEIIDAGGQHLLPGAIDIHFHVRAPAYPERGTWESETRAAAAGGVTTVFEMPISKPCCATPEIFVSRREQGRREAVVNFALYGAPGLLDAELVHGMAREGAIAYKIFTTEAVPGREDEFEGLCVPGEAEQLRVLELVRQTGLVTVVHAESQPLMDHFTAQVKATGRNDALTHGESRPPVVEALAIAKIATLNDLVGTKLHIAHLTSAHALRTLQRWQGSQDITGETCPQYLSFTEDALSRFGSYAKINPPLRKEADIEALWDGLRNGSILSVTTDHSPFTVAEKERARNNIWAAPPGAPGVEFLVPMLLDAAAQGKLSLGQAVDLMSSNGARRFGLANRKGVIQVGADADLILVDLKAMTVVDRQTERSQARDTDYFLDGQRFQGKVERTIVNGKTVYAAGQITGQAGDGQFVRP</sequence>
<comment type="caution">
    <text evidence="2">The sequence shown here is derived from an EMBL/GenBank/DDBJ whole genome shotgun (WGS) entry which is preliminary data.</text>
</comment>
<evidence type="ECO:0000313" key="2">
    <source>
        <dbReference type="EMBL" id="TSA81734.1"/>
    </source>
</evidence>
<evidence type="ECO:0000313" key="3">
    <source>
        <dbReference type="Proteomes" id="UP000316092"/>
    </source>
</evidence>
<dbReference type="InterPro" id="IPR006680">
    <property type="entry name" value="Amidohydro-rel"/>
</dbReference>
<dbReference type="EMBL" id="VKDB01000021">
    <property type="protein sequence ID" value="TSA81734.1"/>
    <property type="molecule type" value="Genomic_DNA"/>
</dbReference>
<dbReference type="GO" id="GO:0006145">
    <property type="term" value="P:purine nucleobase catabolic process"/>
    <property type="evidence" value="ECO:0007669"/>
    <property type="project" value="TreeGrafter"/>
</dbReference>
<reference evidence="2 3" key="1">
    <citation type="submission" date="2019-07" db="EMBL/GenBank/DDBJ databases">
        <title>Deinococcus detaillus sp. nov., isolated from humus soil in Antarctica.</title>
        <authorList>
            <person name="Zhang K."/>
        </authorList>
    </citation>
    <scope>NUCLEOTIDE SEQUENCE [LARGE SCALE GENOMIC DNA]</scope>
    <source>
        <strain evidence="2 3">H1</strain>
    </source>
</reference>
<protein>
    <submittedName>
        <fullName evidence="2">Dihydroorotase family protein</fullName>
    </submittedName>
</protein>
<organism evidence="2 3">
    <name type="scientific">Deinococcus detaillensis</name>
    <dbReference type="NCBI Taxonomy" id="2592048"/>
    <lineage>
        <taxon>Bacteria</taxon>
        <taxon>Thermotogati</taxon>
        <taxon>Deinococcota</taxon>
        <taxon>Deinococci</taxon>
        <taxon>Deinococcales</taxon>
        <taxon>Deinococcaceae</taxon>
        <taxon>Deinococcus</taxon>
    </lineage>
</organism>
<dbReference type="GO" id="GO:0004038">
    <property type="term" value="F:allantoinase activity"/>
    <property type="evidence" value="ECO:0007669"/>
    <property type="project" value="TreeGrafter"/>
</dbReference>
<dbReference type="Gene3D" id="2.30.40.10">
    <property type="entry name" value="Urease, subunit C, domain 1"/>
    <property type="match status" value="1"/>
</dbReference>
<dbReference type="GO" id="GO:0005737">
    <property type="term" value="C:cytoplasm"/>
    <property type="evidence" value="ECO:0007669"/>
    <property type="project" value="TreeGrafter"/>
</dbReference>
<dbReference type="Gene3D" id="3.20.20.140">
    <property type="entry name" value="Metal-dependent hydrolases"/>
    <property type="match status" value="1"/>
</dbReference>
<dbReference type="InterPro" id="IPR011059">
    <property type="entry name" value="Metal-dep_hydrolase_composite"/>
</dbReference>
<gene>
    <name evidence="2" type="ORF">FNU79_14890</name>
</gene>
<dbReference type="AlphaFoldDB" id="A0A553UND9"/>
<dbReference type="PANTHER" id="PTHR43668">
    <property type="entry name" value="ALLANTOINASE"/>
    <property type="match status" value="1"/>
</dbReference>
<feature type="domain" description="Amidohydrolase-related" evidence="1">
    <location>
        <begin position="52"/>
        <end position="438"/>
    </location>
</feature>
<keyword evidence="3" id="KW-1185">Reference proteome</keyword>
<name>A0A553UND9_9DEIO</name>
<dbReference type="OrthoDB" id="9765462at2"/>